<reference evidence="3" key="1">
    <citation type="submission" date="2024-04" db="EMBL/GenBank/DDBJ databases">
        <title>Salinicola lusitanus LLJ914,a marine bacterium isolated from the Okinawa Trough.</title>
        <authorList>
            <person name="Li J."/>
        </authorList>
    </citation>
    <scope>NUCLEOTIDE SEQUENCE [LARGE SCALE GENOMIC DNA]</scope>
</reference>
<evidence type="ECO:0000313" key="3">
    <source>
        <dbReference type="Proteomes" id="UP001460270"/>
    </source>
</evidence>
<evidence type="ECO:0000313" key="2">
    <source>
        <dbReference type="EMBL" id="KAK7898755.1"/>
    </source>
</evidence>
<gene>
    <name evidence="2" type="ORF">WMY93_019608</name>
</gene>
<accession>A0AAW0NEQ9</accession>
<proteinExistence type="predicted"/>
<protein>
    <submittedName>
        <fullName evidence="2">Uncharacterized protein</fullName>
    </submittedName>
</protein>
<feature type="region of interest" description="Disordered" evidence="1">
    <location>
        <begin position="64"/>
        <end position="105"/>
    </location>
</feature>
<dbReference type="AlphaFoldDB" id="A0AAW0NEQ9"/>
<sequence>MELRLNLQTPHNRTTEHFLCTAALNHQLSVSGLDTRLSVQNQTRPDCERGSVCSVSPRSVCLQAGGSSLKHHSHIRRPESAGRRQQSEAPLTDQETRVCRPEAAV</sequence>
<feature type="compositionally biased region" description="Basic and acidic residues" evidence="1">
    <location>
        <begin position="76"/>
        <end position="86"/>
    </location>
</feature>
<name>A0AAW0NEQ9_9GOBI</name>
<comment type="caution">
    <text evidence="2">The sequence shown here is derived from an EMBL/GenBank/DDBJ whole genome shotgun (WGS) entry which is preliminary data.</text>
</comment>
<dbReference type="Proteomes" id="UP001460270">
    <property type="component" value="Unassembled WGS sequence"/>
</dbReference>
<organism evidence="2 3">
    <name type="scientific">Mugilogobius chulae</name>
    <name type="common">yellowstripe goby</name>
    <dbReference type="NCBI Taxonomy" id="88201"/>
    <lineage>
        <taxon>Eukaryota</taxon>
        <taxon>Metazoa</taxon>
        <taxon>Chordata</taxon>
        <taxon>Craniata</taxon>
        <taxon>Vertebrata</taxon>
        <taxon>Euteleostomi</taxon>
        <taxon>Actinopterygii</taxon>
        <taxon>Neopterygii</taxon>
        <taxon>Teleostei</taxon>
        <taxon>Neoteleostei</taxon>
        <taxon>Acanthomorphata</taxon>
        <taxon>Gobiaria</taxon>
        <taxon>Gobiiformes</taxon>
        <taxon>Gobioidei</taxon>
        <taxon>Gobiidae</taxon>
        <taxon>Gobionellinae</taxon>
        <taxon>Mugilogobius</taxon>
    </lineage>
</organism>
<dbReference type="EMBL" id="JBBPFD010000014">
    <property type="protein sequence ID" value="KAK7898755.1"/>
    <property type="molecule type" value="Genomic_DNA"/>
</dbReference>
<evidence type="ECO:0000256" key="1">
    <source>
        <dbReference type="SAM" id="MobiDB-lite"/>
    </source>
</evidence>
<keyword evidence="3" id="KW-1185">Reference proteome</keyword>
<feature type="compositionally biased region" description="Basic and acidic residues" evidence="1">
    <location>
        <begin position="94"/>
        <end position="105"/>
    </location>
</feature>